<evidence type="ECO:0000313" key="2">
    <source>
        <dbReference type="Proteomes" id="UP000539473"/>
    </source>
</evidence>
<sequence length="41" mass="4571">MQREGCDVADRAALVGVSCWHIAVARPVDWMHEHDDQPIVG</sequence>
<evidence type="ECO:0000313" key="1">
    <source>
        <dbReference type="EMBL" id="MBB5376698.1"/>
    </source>
</evidence>
<dbReference type="EMBL" id="JACHFK010000004">
    <property type="protein sequence ID" value="MBB5376698.1"/>
    <property type="molecule type" value="Genomic_DNA"/>
</dbReference>
<comment type="caution">
    <text evidence="1">The sequence shown here is derived from an EMBL/GenBank/DDBJ whole genome shotgun (WGS) entry which is preliminary data.</text>
</comment>
<organism evidence="1 2">
    <name type="scientific">Deinococcus metalli</name>
    <dbReference type="NCBI Taxonomy" id="1141878"/>
    <lineage>
        <taxon>Bacteria</taxon>
        <taxon>Thermotogati</taxon>
        <taxon>Deinococcota</taxon>
        <taxon>Deinococci</taxon>
        <taxon>Deinococcales</taxon>
        <taxon>Deinococcaceae</taxon>
        <taxon>Deinococcus</taxon>
    </lineage>
</organism>
<accession>A0A7W8NRB2</accession>
<name>A0A7W8NRB2_9DEIO</name>
<dbReference type="Proteomes" id="UP000539473">
    <property type="component" value="Unassembled WGS sequence"/>
</dbReference>
<dbReference type="AlphaFoldDB" id="A0A7W8NRB2"/>
<reference evidence="1 2" key="1">
    <citation type="submission" date="2020-08" db="EMBL/GenBank/DDBJ databases">
        <title>Genomic Encyclopedia of Type Strains, Phase IV (KMG-IV): sequencing the most valuable type-strain genomes for metagenomic binning, comparative biology and taxonomic classification.</title>
        <authorList>
            <person name="Goeker M."/>
        </authorList>
    </citation>
    <scope>NUCLEOTIDE SEQUENCE [LARGE SCALE GENOMIC DNA]</scope>
    <source>
        <strain evidence="1 2">DSM 27521</strain>
    </source>
</reference>
<proteinExistence type="predicted"/>
<protein>
    <submittedName>
        <fullName evidence="1">Uncharacterized protein</fullName>
    </submittedName>
</protein>
<gene>
    <name evidence="1" type="ORF">HNQ07_002162</name>
</gene>